<organism evidence="3 4">
    <name type="scientific">Prevotella communis</name>
    <dbReference type="NCBI Taxonomy" id="2913614"/>
    <lineage>
        <taxon>Bacteria</taxon>
        <taxon>Pseudomonadati</taxon>
        <taxon>Bacteroidota</taxon>
        <taxon>Bacteroidia</taxon>
        <taxon>Bacteroidales</taxon>
        <taxon>Prevotellaceae</taxon>
        <taxon>Prevotella</taxon>
    </lineage>
</organism>
<dbReference type="InterPro" id="IPR057727">
    <property type="entry name" value="WCX_dom"/>
</dbReference>
<proteinExistence type="predicted"/>
<evidence type="ECO:0000313" key="3">
    <source>
        <dbReference type="EMBL" id="SDH05275.1"/>
    </source>
</evidence>
<keyword evidence="4" id="KW-1185">Reference proteome</keyword>
<evidence type="ECO:0000313" key="4">
    <source>
        <dbReference type="Proteomes" id="UP000198779"/>
    </source>
</evidence>
<evidence type="ECO:0000259" key="1">
    <source>
        <dbReference type="Pfam" id="PF13280"/>
    </source>
</evidence>
<feature type="domain" description="WCX" evidence="2">
    <location>
        <begin position="217"/>
        <end position="293"/>
    </location>
</feature>
<dbReference type="Proteomes" id="UP000198779">
    <property type="component" value="Unassembled WGS sequence"/>
</dbReference>
<dbReference type="Pfam" id="PF13280">
    <property type="entry name" value="WYL"/>
    <property type="match status" value="1"/>
</dbReference>
<dbReference type="STRING" id="645274.SAMN04487901_11588"/>
<dbReference type="Pfam" id="PF25583">
    <property type="entry name" value="WCX"/>
    <property type="match status" value="1"/>
</dbReference>
<dbReference type="RefSeq" id="WP_091818677.1">
    <property type="nucleotide sequence ID" value="NZ_FNCQ01000015.1"/>
</dbReference>
<dbReference type="PANTHER" id="PTHR34580:SF9">
    <property type="entry name" value="SLL5097 PROTEIN"/>
    <property type="match status" value="1"/>
</dbReference>
<gene>
    <name evidence="3" type="ORF">SAMN04487901_11588</name>
</gene>
<dbReference type="AlphaFoldDB" id="A0A1G7Z9K2"/>
<feature type="domain" description="WYL" evidence="1">
    <location>
        <begin position="120"/>
        <end position="188"/>
    </location>
</feature>
<evidence type="ECO:0000259" key="2">
    <source>
        <dbReference type="Pfam" id="PF25583"/>
    </source>
</evidence>
<accession>A0A1G7Z9K2</accession>
<protein>
    <submittedName>
        <fullName evidence="3">WYL domain-containing protein</fullName>
    </submittedName>
</protein>
<dbReference type="InterPro" id="IPR051534">
    <property type="entry name" value="CBASS_pafABC_assoc_protein"/>
</dbReference>
<name>A0A1G7Z9K2_9BACT</name>
<dbReference type="PANTHER" id="PTHR34580">
    <property type="match status" value="1"/>
</dbReference>
<reference evidence="4" key="1">
    <citation type="submission" date="2016-10" db="EMBL/GenBank/DDBJ databases">
        <authorList>
            <person name="Varghese N."/>
            <person name="Submissions S."/>
        </authorList>
    </citation>
    <scope>NUCLEOTIDE SEQUENCE [LARGE SCALE GENOMIC DNA]</scope>
    <source>
        <strain evidence="4">BP1-148</strain>
    </source>
</reference>
<sequence length="298" mass="35571">MTDRLYAKYIWLISTIHDAGKISYEDIARKWDDAYINDLHQPLKLRTFHNHRNAILMQFGIVIECQRGSNLYYIDNPDALENDSINQWLLDSFAVSNLLMDNRSISDRIMLEDVPSGKYYLEIITSAMRENRQIVIDYEDFFGNTIQGLKVNPYFIRLFKRRWYVMALVMPGKEIHRFGLDRINRIEILDSNFSYPKDFSPQEYYTDYYGVFHDAKPITIRLKAYREKPNYLRSLPLHHSQREIESNADYTIFEYKIAPTYDFIQEILSHGNQLEVLSPDTFRQQIKAIIQEMHNFYE</sequence>
<dbReference type="PROSITE" id="PS52050">
    <property type="entry name" value="WYL"/>
    <property type="match status" value="1"/>
</dbReference>
<dbReference type="EMBL" id="FNCQ01000015">
    <property type="protein sequence ID" value="SDH05275.1"/>
    <property type="molecule type" value="Genomic_DNA"/>
</dbReference>
<dbReference type="InterPro" id="IPR026881">
    <property type="entry name" value="WYL_dom"/>
</dbReference>